<comment type="caution">
    <text evidence="1">The sequence shown here is derived from an EMBL/GenBank/DDBJ whole genome shotgun (WGS) entry which is preliminary data.</text>
</comment>
<reference evidence="1 2" key="1">
    <citation type="submission" date="2013-10" db="EMBL/GenBank/DDBJ databases">
        <title>Whole Genome Shotgun Sequence of Pseudomonas taiwanensis SJ9.</title>
        <authorList>
            <person name="Hong S.-J."/>
            <person name="Shin J.-H."/>
        </authorList>
    </citation>
    <scope>NUCLEOTIDE SEQUENCE [LARGE SCALE GENOMIC DNA]</scope>
    <source>
        <strain evidence="1 2">SJ9</strain>
    </source>
</reference>
<dbReference type="EMBL" id="AXUP01000450">
    <property type="protein sequence ID" value="ESW37216.1"/>
    <property type="molecule type" value="Genomic_DNA"/>
</dbReference>
<protein>
    <submittedName>
        <fullName evidence="1">Uncharacterized protein</fullName>
    </submittedName>
</protein>
<evidence type="ECO:0000313" key="2">
    <source>
        <dbReference type="Proteomes" id="UP000018511"/>
    </source>
</evidence>
<dbReference type="Proteomes" id="UP000018511">
    <property type="component" value="Unassembled WGS sequence"/>
</dbReference>
<gene>
    <name evidence="1" type="ORF">O164_25315</name>
</gene>
<proteinExistence type="predicted"/>
<sequence length="89" mass="10148">MDWLCQSAGGANIFTAYTGKRIYNPHKQVYLVCAEGGHYILQTLDNLFFYFGEVPDTNSEVPLQRIENALGHFLHFGFRSSMMERAAKL</sequence>
<dbReference type="PATRIC" id="fig|1388762.3.peg.4846"/>
<organism evidence="1 2">
    <name type="scientific">Pseudomonas taiwanensis SJ9</name>
    <dbReference type="NCBI Taxonomy" id="1388762"/>
    <lineage>
        <taxon>Bacteria</taxon>
        <taxon>Pseudomonadati</taxon>
        <taxon>Pseudomonadota</taxon>
        <taxon>Gammaproteobacteria</taxon>
        <taxon>Pseudomonadales</taxon>
        <taxon>Pseudomonadaceae</taxon>
        <taxon>Pseudomonas</taxon>
    </lineage>
</organism>
<name>V7D7I6_9PSED</name>
<dbReference type="RefSeq" id="WP_023662903.1">
    <property type="nucleotide sequence ID" value="NZ_AXUP01000450.1"/>
</dbReference>
<dbReference type="AlphaFoldDB" id="V7D7I6"/>
<evidence type="ECO:0000313" key="1">
    <source>
        <dbReference type="EMBL" id="ESW37216.1"/>
    </source>
</evidence>
<accession>V7D7I6</accession>